<keyword evidence="11" id="KW-0675">Receptor</keyword>
<evidence type="ECO:0000256" key="7">
    <source>
        <dbReference type="ARBA" id="ARBA00022741"/>
    </source>
</evidence>
<comment type="subcellular location">
    <subcellularLocation>
        <location evidence="1">Membrane</location>
        <topology evidence="1">Single-pass membrane protein</topology>
    </subcellularLocation>
</comment>
<evidence type="ECO:0000256" key="3">
    <source>
        <dbReference type="ARBA" id="ARBA00022614"/>
    </source>
</evidence>
<dbReference type="InterPro" id="IPR001611">
    <property type="entry name" value="Leu-rich_rpt"/>
</dbReference>
<reference evidence="17" key="1">
    <citation type="submission" date="2018-02" db="EMBL/GenBank/DDBJ databases">
        <title>Rhizophora mucronata_Transcriptome.</title>
        <authorList>
            <person name="Meera S.P."/>
            <person name="Sreeshan A."/>
            <person name="Augustine A."/>
        </authorList>
    </citation>
    <scope>NUCLEOTIDE SEQUENCE</scope>
    <source>
        <tissue evidence="17">Leaf</tissue>
    </source>
</reference>
<dbReference type="SUPFAM" id="SSF56112">
    <property type="entry name" value="Protein kinase-like (PK-like)"/>
    <property type="match status" value="1"/>
</dbReference>
<dbReference type="InterPro" id="IPR003591">
    <property type="entry name" value="Leu-rich_rpt_typical-subtyp"/>
</dbReference>
<dbReference type="GO" id="GO:0004672">
    <property type="term" value="F:protein kinase activity"/>
    <property type="evidence" value="ECO:0007669"/>
    <property type="project" value="InterPro"/>
</dbReference>
<accession>A0A2P2KGF2</accession>
<dbReference type="AlphaFoldDB" id="A0A2P2KGF2"/>
<dbReference type="InterPro" id="IPR032675">
    <property type="entry name" value="LRR_dom_sf"/>
</dbReference>
<sequence length="695" mass="76636">MILRSEEMEVVGRLFLVLVLLVFVESKCNSRDEKRVSKAFSNVSGFNISSFHRSGSNCSGLVITEIRLPSRNLRGSISWNYLKDMSGLEVIDLSNNSLQGKVPAWVWRIQSLAEVNLSNNKLGGTIGFEPTSGNGFASFIRLLDLSSNRFTNLAKLSGFANLQVLDLSRNKLSSLPSGLGNLTKLQSLDISSCKISGNIGAISGLRSLKYLDVSDNRITGNFPYDFPPIDGLKFLNISSNNFTGHLGNATLQKFGPLAFSHAGSFIFNTSETPSSPIKEPHANEAPDHKIGIKKHPPISKQSREAKSKFKSKSKSNNKIMVICVSSTSVFVFVSIALCAFCVYRRRNMASRNKWAISKPVQYPFKMEKSGPFSFETESGTSWVADIKEPASAPVIMSSKPLMNLTFKDLIAATSHFGKDSLLSEGRRGPLYRAVLPGDLHVAIKVLESARDVDHDEVVAMLDELSRLKHPNLLPLCGYCIAGKEKLLLYEFMSNGDLRTWLHELPALEPNVEDWSTDTWEHQIVNGSHVYSPEDKTNWLTRHRIAVGVARGLAYLHHIGSTHGHLVSSNILLSDSLEPRVADFGIRNIGSRSGDAGGDGGPRDDSVEFDVFCFGVLLMEILTGKQGSEEMVGWIRRLVREGRGVDGLDLRLRLGGDSVSEMVECLRVGYLCTADLPQKRPNMQQVLGLLKDLHPE</sequence>
<dbReference type="GO" id="GO:0016020">
    <property type="term" value="C:membrane"/>
    <property type="evidence" value="ECO:0007669"/>
    <property type="project" value="UniProtKB-SubCell"/>
</dbReference>
<dbReference type="GO" id="GO:0005524">
    <property type="term" value="F:ATP binding"/>
    <property type="evidence" value="ECO:0007669"/>
    <property type="project" value="UniProtKB-KW"/>
</dbReference>
<keyword evidence="6" id="KW-0677">Repeat</keyword>
<dbReference type="PANTHER" id="PTHR48007:SF84">
    <property type="entry name" value="(WILD MALAYSIAN BANANA) HYPOTHETICAL PROTEIN"/>
    <property type="match status" value="1"/>
</dbReference>
<organism evidence="17">
    <name type="scientific">Rhizophora mucronata</name>
    <name type="common">Asiatic mangrove</name>
    <dbReference type="NCBI Taxonomy" id="61149"/>
    <lineage>
        <taxon>Eukaryota</taxon>
        <taxon>Viridiplantae</taxon>
        <taxon>Streptophyta</taxon>
        <taxon>Embryophyta</taxon>
        <taxon>Tracheophyta</taxon>
        <taxon>Spermatophyta</taxon>
        <taxon>Magnoliopsida</taxon>
        <taxon>eudicotyledons</taxon>
        <taxon>Gunneridae</taxon>
        <taxon>Pentapetalae</taxon>
        <taxon>rosids</taxon>
        <taxon>fabids</taxon>
        <taxon>Malpighiales</taxon>
        <taxon>Rhizophoraceae</taxon>
        <taxon>Rhizophora</taxon>
    </lineage>
</organism>
<protein>
    <submittedName>
        <fullName evidence="17">Leucine-rich repeat transmembrane protein kinase</fullName>
    </submittedName>
</protein>
<dbReference type="SUPFAM" id="SSF52058">
    <property type="entry name" value="L domain-like"/>
    <property type="match status" value="1"/>
</dbReference>
<keyword evidence="17" id="KW-0418">Kinase</keyword>
<feature type="domain" description="Protein kinase" evidence="16">
    <location>
        <begin position="416"/>
        <end position="695"/>
    </location>
</feature>
<dbReference type="PANTHER" id="PTHR48007">
    <property type="entry name" value="LEUCINE-RICH REPEAT RECEPTOR-LIKE PROTEIN KINASE PXC1"/>
    <property type="match status" value="1"/>
</dbReference>
<feature type="region of interest" description="Disordered" evidence="13">
    <location>
        <begin position="271"/>
        <end position="311"/>
    </location>
</feature>
<dbReference type="SMART" id="SM00369">
    <property type="entry name" value="LRR_TYP"/>
    <property type="match status" value="3"/>
</dbReference>
<evidence type="ECO:0000256" key="10">
    <source>
        <dbReference type="ARBA" id="ARBA00023136"/>
    </source>
</evidence>
<evidence type="ECO:0000256" key="14">
    <source>
        <dbReference type="SAM" id="Phobius"/>
    </source>
</evidence>
<dbReference type="Gene3D" id="1.10.510.10">
    <property type="entry name" value="Transferase(Phosphotransferase) domain 1"/>
    <property type="match status" value="1"/>
</dbReference>
<dbReference type="Pfam" id="PF07714">
    <property type="entry name" value="PK_Tyr_Ser-Thr"/>
    <property type="match status" value="1"/>
</dbReference>
<dbReference type="Pfam" id="PF13855">
    <property type="entry name" value="LRR_8"/>
    <property type="match status" value="2"/>
</dbReference>
<keyword evidence="9 14" id="KW-1133">Transmembrane helix</keyword>
<evidence type="ECO:0000256" key="1">
    <source>
        <dbReference type="ARBA" id="ARBA00004167"/>
    </source>
</evidence>
<keyword evidence="2" id="KW-0597">Phosphoprotein</keyword>
<dbReference type="PROSITE" id="PS50011">
    <property type="entry name" value="PROTEIN_KINASE_DOM"/>
    <property type="match status" value="1"/>
</dbReference>
<keyword evidence="4 14" id="KW-0812">Transmembrane</keyword>
<evidence type="ECO:0000256" key="5">
    <source>
        <dbReference type="ARBA" id="ARBA00022729"/>
    </source>
</evidence>
<dbReference type="InterPro" id="IPR011009">
    <property type="entry name" value="Kinase-like_dom_sf"/>
</dbReference>
<evidence type="ECO:0000259" key="16">
    <source>
        <dbReference type="PROSITE" id="PS50011"/>
    </source>
</evidence>
<keyword evidence="12" id="KW-0325">Glycoprotein</keyword>
<evidence type="ECO:0000256" key="6">
    <source>
        <dbReference type="ARBA" id="ARBA00022737"/>
    </source>
</evidence>
<proteinExistence type="predicted"/>
<name>A0A2P2KGF2_RHIMU</name>
<dbReference type="FunFam" id="3.80.10.10:FF:001678">
    <property type="entry name" value="Calmodulin-binding receptor kinase CaMRLK"/>
    <property type="match status" value="1"/>
</dbReference>
<dbReference type="InterPro" id="IPR046959">
    <property type="entry name" value="PRK1-6/SRF4-like"/>
</dbReference>
<keyword evidence="10 14" id="KW-0472">Membrane</keyword>
<dbReference type="InterPro" id="IPR001245">
    <property type="entry name" value="Ser-Thr/Tyr_kinase_cat_dom"/>
</dbReference>
<evidence type="ECO:0000256" key="4">
    <source>
        <dbReference type="ARBA" id="ARBA00022692"/>
    </source>
</evidence>
<evidence type="ECO:0000256" key="2">
    <source>
        <dbReference type="ARBA" id="ARBA00022553"/>
    </source>
</evidence>
<keyword evidence="8" id="KW-0067">ATP-binding</keyword>
<dbReference type="FunFam" id="3.30.200.20:FF:000466">
    <property type="entry name" value="Putative LRR receptor-like serine/threonine-protein kinase"/>
    <property type="match status" value="1"/>
</dbReference>
<feature type="chain" id="PRO_5015176073" evidence="15">
    <location>
        <begin position="31"/>
        <end position="695"/>
    </location>
</feature>
<dbReference type="PROSITE" id="PS51450">
    <property type="entry name" value="LRR"/>
    <property type="match status" value="1"/>
</dbReference>
<dbReference type="Pfam" id="PF00560">
    <property type="entry name" value="LRR_1"/>
    <property type="match status" value="1"/>
</dbReference>
<evidence type="ECO:0000256" key="13">
    <source>
        <dbReference type="SAM" id="MobiDB-lite"/>
    </source>
</evidence>
<dbReference type="EMBL" id="GGEC01024322">
    <property type="protein sequence ID" value="MBX04806.1"/>
    <property type="molecule type" value="Transcribed_RNA"/>
</dbReference>
<evidence type="ECO:0000256" key="8">
    <source>
        <dbReference type="ARBA" id="ARBA00022840"/>
    </source>
</evidence>
<dbReference type="Gene3D" id="3.80.10.10">
    <property type="entry name" value="Ribonuclease Inhibitor"/>
    <property type="match status" value="2"/>
</dbReference>
<dbReference type="PRINTS" id="PR00019">
    <property type="entry name" value="LEURICHRPT"/>
</dbReference>
<dbReference type="InterPro" id="IPR000719">
    <property type="entry name" value="Prot_kinase_dom"/>
</dbReference>
<keyword evidence="5 15" id="KW-0732">Signal</keyword>
<dbReference type="Gene3D" id="3.30.200.20">
    <property type="entry name" value="Phosphorylase Kinase, domain 1"/>
    <property type="match status" value="1"/>
</dbReference>
<feature type="compositionally biased region" description="Basic and acidic residues" evidence="13">
    <location>
        <begin position="278"/>
        <end position="290"/>
    </location>
</feature>
<feature type="transmembrane region" description="Helical" evidence="14">
    <location>
        <begin position="319"/>
        <end position="343"/>
    </location>
</feature>
<evidence type="ECO:0000256" key="9">
    <source>
        <dbReference type="ARBA" id="ARBA00022989"/>
    </source>
</evidence>
<keyword evidence="17" id="KW-0808">Transferase</keyword>
<keyword evidence="7" id="KW-0547">Nucleotide-binding</keyword>
<evidence type="ECO:0000313" key="17">
    <source>
        <dbReference type="EMBL" id="MBX04806.1"/>
    </source>
</evidence>
<keyword evidence="3" id="KW-0433">Leucine-rich repeat</keyword>
<evidence type="ECO:0000256" key="12">
    <source>
        <dbReference type="ARBA" id="ARBA00023180"/>
    </source>
</evidence>
<evidence type="ECO:0000256" key="15">
    <source>
        <dbReference type="SAM" id="SignalP"/>
    </source>
</evidence>
<feature type="signal peptide" evidence="15">
    <location>
        <begin position="1"/>
        <end position="30"/>
    </location>
</feature>
<evidence type="ECO:0000256" key="11">
    <source>
        <dbReference type="ARBA" id="ARBA00023170"/>
    </source>
</evidence>